<evidence type="ECO:0000313" key="1">
    <source>
        <dbReference type="EMBL" id="ABB33710.1"/>
    </source>
</evidence>
<sequence length="327" mass="34318">MSLHPADFIEKPPRFPVVDGHVDLVYDLMRRHPGIPFEQVADGQVTAQSLKKGGVWVLVAALYCADSHNGPASAAREMRRLHDYACRYLEWFALLRSPGEMAAALGGSGPPGIVFLVENADALLELDLDEVRRWGVRAVGLTHAGRNRLADGNGVTDPKGLTAAGKSLVRSIAGAGLILDVAHLAEPGFREVASLVTGPLISSHTGLRSFCDRPRNLSDPQVAEIARRGGVVGISAAPEMLVPGGTATLDDLFRQVDHVVQRHGPEAVGIGSDFGGFDDTAKGAEDHGGLPLLAERLLGAGYPAGAVGLIMGGNWCRIYGGIPGGPA</sequence>
<dbReference type="EMBL" id="CP000148">
    <property type="protein sequence ID" value="ABB33710.1"/>
    <property type="molecule type" value="Genomic_DNA"/>
</dbReference>
<reference evidence="1 2" key="2">
    <citation type="journal article" date="2009" name="BMC Microbiol.">
        <title>The genome sequence of Geobacter metallireducens: features of metabolism, physiology and regulation common and dissimilar to Geobacter sulfurreducens.</title>
        <authorList>
            <person name="Aklujkar M."/>
            <person name="Krushkal J."/>
            <person name="DiBartolo G."/>
            <person name="Lapidus A."/>
            <person name="Land M.L."/>
            <person name="Lovley D.R."/>
        </authorList>
    </citation>
    <scope>NUCLEOTIDE SEQUENCE [LARGE SCALE GENOMIC DNA]</scope>
    <source>
        <strain evidence="2">ATCC 53774 / DSM 7210 / GS-15</strain>
    </source>
</reference>
<organism evidence="1 2">
    <name type="scientific">Geobacter metallireducens (strain ATCC 53774 / DSM 7210 / GS-15)</name>
    <dbReference type="NCBI Taxonomy" id="269799"/>
    <lineage>
        <taxon>Bacteria</taxon>
        <taxon>Pseudomonadati</taxon>
        <taxon>Thermodesulfobacteriota</taxon>
        <taxon>Desulfuromonadia</taxon>
        <taxon>Geobacterales</taxon>
        <taxon>Geobacteraceae</taxon>
        <taxon>Geobacter</taxon>
    </lineage>
</organism>
<dbReference type="InterPro" id="IPR032466">
    <property type="entry name" value="Metal_Hydrolase"/>
</dbReference>
<proteinExistence type="predicted"/>
<dbReference type="GO" id="GO:0006508">
    <property type="term" value="P:proteolysis"/>
    <property type="evidence" value="ECO:0007669"/>
    <property type="project" value="InterPro"/>
</dbReference>
<dbReference type="DNASU" id="3739046"/>
<accession>Q39PW4</accession>
<reference evidence="1 2" key="1">
    <citation type="submission" date="2005-10" db="EMBL/GenBank/DDBJ databases">
        <title>Complete sequence of Geobacter metallireducens GS-15.</title>
        <authorList>
            <consortium name="US DOE Joint Genome Institute"/>
            <person name="Copeland A."/>
            <person name="Lucas S."/>
            <person name="Lapidus A."/>
            <person name="Barry K."/>
            <person name="Detter J.C."/>
            <person name="Glavina T."/>
            <person name="Hammon N."/>
            <person name="Israni S."/>
            <person name="Pitluck S."/>
            <person name="Di Bartolo G."/>
            <person name="Chain P."/>
            <person name="Schmutz J."/>
            <person name="Larimer F."/>
            <person name="Land M."/>
            <person name="Kyrpides N."/>
            <person name="Ivanova N."/>
            <person name="Richardson P."/>
        </authorList>
    </citation>
    <scope>NUCLEOTIDE SEQUENCE [LARGE SCALE GENOMIC DNA]</scope>
    <source>
        <strain evidence="2">ATCC 53774 / DSM 7210 / GS-15</strain>
    </source>
</reference>
<dbReference type="InterPro" id="IPR008257">
    <property type="entry name" value="Pept_M19"/>
</dbReference>
<keyword evidence="2" id="KW-1185">Reference proteome</keyword>
<dbReference type="PANTHER" id="PTHR10443">
    <property type="entry name" value="MICROSOMAL DIPEPTIDASE"/>
    <property type="match status" value="1"/>
</dbReference>
<gene>
    <name evidence="1" type="ordered locus">Gmet_3505</name>
</gene>
<dbReference type="Pfam" id="PF01244">
    <property type="entry name" value="Peptidase_M19"/>
    <property type="match status" value="1"/>
</dbReference>
<dbReference type="RefSeq" id="WP_004513661.1">
    <property type="nucleotide sequence ID" value="NC_007517.1"/>
</dbReference>
<dbReference type="PROSITE" id="PS51365">
    <property type="entry name" value="RENAL_DIPEPTIDASE_2"/>
    <property type="match status" value="1"/>
</dbReference>
<dbReference type="HOGENOM" id="CLU_031404_2_1_7"/>
<dbReference type="eggNOG" id="COG2355">
    <property type="taxonomic scope" value="Bacteria"/>
</dbReference>
<dbReference type="Gene3D" id="3.20.20.140">
    <property type="entry name" value="Metal-dependent hydrolases"/>
    <property type="match status" value="1"/>
</dbReference>
<protein>
    <submittedName>
        <fullName evidence="1">Zinc-dependent membrane dipeptidase, M19 family</fullName>
    </submittedName>
</protein>
<evidence type="ECO:0000313" key="2">
    <source>
        <dbReference type="Proteomes" id="UP000007073"/>
    </source>
</evidence>
<dbReference type="GO" id="GO:0070573">
    <property type="term" value="F:metallodipeptidase activity"/>
    <property type="evidence" value="ECO:0007669"/>
    <property type="project" value="InterPro"/>
</dbReference>
<dbReference type="PANTHER" id="PTHR10443:SF12">
    <property type="entry name" value="DIPEPTIDASE"/>
    <property type="match status" value="1"/>
</dbReference>
<dbReference type="Proteomes" id="UP000007073">
    <property type="component" value="Chromosome"/>
</dbReference>
<dbReference type="CDD" id="cd01301">
    <property type="entry name" value="rDP_like"/>
    <property type="match status" value="1"/>
</dbReference>
<dbReference type="AlphaFoldDB" id="Q39PW4"/>
<name>Q39PW4_GEOMG</name>
<dbReference type="KEGG" id="gme:Gmet_3505"/>
<dbReference type="SUPFAM" id="SSF51556">
    <property type="entry name" value="Metallo-dependent hydrolases"/>
    <property type="match status" value="1"/>
</dbReference>
<dbReference type="STRING" id="269799.Gmet_3505"/>